<name>A0AAD1R8G4_PELCU</name>
<accession>A0AAD1R8G4</accession>
<dbReference type="EMBL" id="OW240912">
    <property type="protein sequence ID" value="CAH2225733.1"/>
    <property type="molecule type" value="Genomic_DNA"/>
</dbReference>
<reference evidence="2" key="1">
    <citation type="submission" date="2022-03" db="EMBL/GenBank/DDBJ databases">
        <authorList>
            <person name="Alioto T."/>
            <person name="Alioto T."/>
            <person name="Gomez Garrido J."/>
        </authorList>
    </citation>
    <scope>NUCLEOTIDE SEQUENCE</scope>
</reference>
<protein>
    <submittedName>
        <fullName evidence="2">Uncharacterized protein</fullName>
    </submittedName>
</protein>
<evidence type="ECO:0000313" key="2">
    <source>
        <dbReference type="EMBL" id="CAH2225733.1"/>
    </source>
</evidence>
<feature type="region of interest" description="Disordered" evidence="1">
    <location>
        <begin position="52"/>
        <end position="78"/>
    </location>
</feature>
<gene>
    <name evidence="2" type="ORF">PECUL_23A001802</name>
</gene>
<sequence>MSQKTKRQKSNKHWMCLNIGDLLRQKRGMATPKMADYPGAYSKFSDELSLGEKGAVLPMPGPPDPDTSPVTMAGSPAN</sequence>
<keyword evidence="3" id="KW-1185">Reference proteome</keyword>
<proteinExistence type="predicted"/>
<dbReference type="AlphaFoldDB" id="A0AAD1R8G4"/>
<evidence type="ECO:0000313" key="3">
    <source>
        <dbReference type="Proteomes" id="UP001295444"/>
    </source>
</evidence>
<dbReference type="Proteomes" id="UP001295444">
    <property type="component" value="Chromosome 01"/>
</dbReference>
<evidence type="ECO:0000256" key="1">
    <source>
        <dbReference type="SAM" id="MobiDB-lite"/>
    </source>
</evidence>
<organism evidence="2 3">
    <name type="scientific">Pelobates cultripes</name>
    <name type="common">Western spadefoot toad</name>
    <dbReference type="NCBI Taxonomy" id="61616"/>
    <lineage>
        <taxon>Eukaryota</taxon>
        <taxon>Metazoa</taxon>
        <taxon>Chordata</taxon>
        <taxon>Craniata</taxon>
        <taxon>Vertebrata</taxon>
        <taxon>Euteleostomi</taxon>
        <taxon>Amphibia</taxon>
        <taxon>Batrachia</taxon>
        <taxon>Anura</taxon>
        <taxon>Pelobatoidea</taxon>
        <taxon>Pelobatidae</taxon>
        <taxon>Pelobates</taxon>
    </lineage>
</organism>